<keyword evidence="2" id="KW-0902">Two-component regulatory system</keyword>
<dbReference type="eggNOG" id="COG0745">
    <property type="taxonomic scope" value="Bacteria"/>
</dbReference>
<dbReference type="KEGG" id="hth:HTH_1689"/>
<dbReference type="CDD" id="cd00383">
    <property type="entry name" value="trans_reg_C"/>
    <property type="match status" value="1"/>
</dbReference>
<dbReference type="Pfam" id="PF00486">
    <property type="entry name" value="Trans_reg_C"/>
    <property type="match status" value="1"/>
</dbReference>
<dbReference type="OrthoDB" id="9790442at2"/>
<evidence type="ECO:0000259" key="9">
    <source>
        <dbReference type="PROSITE" id="PS51755"/>
    </source>
</evidence>
<dbReference type="AlphaFoldDB" id="D3DJY4"/>
<dbReference type="SMART" id="SM00448">
    <property type="entry name" value="REC"/>
    <property type="match status" value="1"/>
</dbReference>
<keyword evidence="11" id="KW-1185">Reference proteome</keyword>
<sequence length="226" mass="25636">MKVLLVEDEVDLAIPISKLFSSVGWDCAVAKSINSAIDLLERETFDICILDLFLGKESGSMLIPILNERNIPVIVLTVVDDVSEKVRCLRMGADDYMVKPFSPEELLTRIETVLRRVKGITKNRTIKYENLEIDPFSMTVRINGHAIFLPKKQVMILIKLLENIGGVTSYNTLFSYAWVSYEDASIDALRTHVHNLRKVLRNYGFDIISYPGVGYTLRYEKSAESV</sequence>
<evidence type="ECO:0000313" key="11">
    <source>
        <dbReference type="Proteomes" id="UP000002574"/>
    </source>
</evidence>
<keyword evidence="5" id="KW-0804">Transcription</keyword>
<dbReference type="InterPro" id="IPR001867">
    <property type="entry name" value="OmpR/PhoB-type_DNA-bd"/>
</dbReference>
<dbReference type="Proteomes" id="UP000002574">
    <property type="component" value="Chromosome"/>
</dbReference>
<evidence type="ECO:0000256" key="5">
    <source>
        <dbReference type="ARBA" id="ARBA00023163"/>
    </source>
</evidence>
<organism evidence="10 11">
    <name type="scientific">Hydrogenobacter thermophilus (strain DSM 6534 / IAM 12695 / TK-6)</name>
    <dbReference type="NCBI Taxonomy" id="608538"/>
    <lineage>
        <taxon>Bacteria</taxon>
        <taxon>Pseudomonadati</taxon>
        <taxon>Aquificota</taxon>
        <taxon>Aquificia</taxon>
        <taxon>Aquificales</taxon>
        <taxon>Aquificaceae</taxon>
        <taxon>Hydrogenobacter</taxon>
    </lineage>
</organism>
<gene>
    <name evidence="10" type="ordered locus">HTH_1689</name>
</gene>
<evidence type="ECO:0000313" key="10">
    <source>
        <dbReference type="EMBL" id="BAI70136.1"/>
    </source>
</evidence>
<feature type="modified residue" description="4-aspartylphosphate" evidence="6">
    <location>
        <position position="51"/>
    </location>
</feature>
<dbReference type="InterPro" id="IPR039420">
    <property type="entry name" value="WalR-like"/>
</dbReference>
<dbReference type="GO" id="GO:0000156">
    <property type="term" value="F:phosphorelay response regulator activity"/>
    <property type="evidence" value="ECO:0007669"/>
    <property type="project" value="TreeGrafter"/>
</dbReference>
<dbReference type="KEGG" id="hte:Hydth_1674"/>
<dbReference type="SUPFAM" id="SSF46894">
    <property type="entry name" value="C-terminal effector domain of the bipartite response regulators"/>
    <property type="match status" value="1"/>
</dbReference>
<dbReference type="InterPro" id="IPR001789">
    <property type="entry name" value="Sig_transdc_resp-reg_receiver"/>
</dbReference>
<dbReference type="Gene3D" id="1.10.10.10">
    <property type="entry name" value="Winged helix-like DNA-binding domain superfamily/Winged helix DNA-binding domain"/>
    <property type="match status" value="1"/>
</dbReference>
<protein>
    <submittedName>
        <fullName evidence="10">Two-component response regulator</fullName>
    </submittedName>
</protein>
<reference evidence="10 11" key="1">
    <citation type="journal article" date="2010" name="J. Bacteriol.">
        <title>Complete genome sequence of the thermophilic, obligately chemolithoautotrophic hydrogen-oxidizing bacterium Hydrogenobacter thermophilus TK-6.</title>
        <authorList>
            <person name="Arai H."/>
            <person name="Kanbe H."/>
            <person name="Ishii M."/>
            <person name="Igarashi Y."/>
        </authorList>
    </citation>
    <scope>NUCLEOTIDE SEQUENCE [LARGE SCALE GENOMIC DNA]</scope>
    <source>
        <strain evidence="11">DSM 6534 / IAM 12695 / TK-6 [Tokyo]</strain>
    </source>
</reference>
<dbReference type="PROSITE" id="PS51755">
    <property type="entry name" value="OMPR_PHOB"/>
    <property type="match status" value="1"/>
</dbReference>
<feature type="DNA-binding region" description="OmpR/PhoB-type" evidence="7">
    <location>
        <begin position="123"/>
        <end position="219"/>
    </location>
</feature>
<dbReference type="Gene3D" id="6.10.250.690">
    <property type="match status" value="1"/>
</dbReference>
<dbReference type="InterPro" id="IPR016032">
    <property type="entry name" value="Sig_transdc_resp-reg_C-effctor"/>
</dbReference>
<evidence type="ECO:0000256" key="7">
    <source>
        <dbReference type="PROSITE-ProRule" id="PRU01091"/>
    </source>
</evidence>
<dbReference type="PANTHER" id="PTHR48111:SF22">
    <property type="entry name" value="REGULATOR OF RPOS"/>
    <property type="match status" value="1"/>
</dbReference>
<evidence type="ECO:0000256" key="1">
    <source>
        <dbReference type="ARBA" id="ARBA00022553"/>
    </source>
</evidence>
<dbReference type="GO" id="GO:0006355">
    <property type="term" value="P:regulation of DNA-templated transcription"/>
    <property type="evidence" value="ECO:0007669"/>
    <property type="project" value="InterPro"/>
</dbReference>
<dbReference type="SMART" id="SM00862">
    <property type="entry name" value="Trans_reg_C"/>
    <property type="match status" value="1"/>
</dbReference>
<keyword evidence="3" id="KW-0805">Transcription regulation</keyword>
<dbReference type="SUPFAM" id="SSF52172">
    <property type="entry name" value="CheY-like"/>
    <property type="match status" value="1"/>
</dbReference>
<evidence type="ECO:0000256" key="3">
    <source>
        <dbReference type="ARBA" id="ARBA00023015"/>
    </source>
</evidence>
<evidence type="ECO:0000256" key="4">
    <source>
        <dbReference type="ARBA" id="ARBA00023125"/>
    </source>
</evidence>
<name>D3DJY4_HYDTT</name>
<evidence type="ECO:0000256" key="2">
    <source>
        <dbReference type="ARBA" id="ARBA00023012"/>
    </source>
</evidence>
<keyword evidence="1 6" id="KW-0597">Phosphoprotein</keyword>
<dbReference type="STRING" id="608538.HTH_1689"/>
<dbReference type="Pfam" id="PF00072">
    <property type="entry name" value="Response_reg"/>
    <property type="match status" value="1"/>
</dbReference>
<evidence type="ECO:0000259" key="8">
    <source>
        <dbReference type="PROSITE" id="PS50110"/>
    </source>
</evidence>
<dbReference type="EMBL" id="AP011112">
    <property type="protein sequence ID" value="BAI70136.1"/>
    <property type="molecule type" value="Genomic_DNA"/>
</dbReference>
<dbReference type="InterPro" id="IPR036388">
    <property type="entry name" value="WH-like_DNA-bd_sf"/>
</dbReference>
<feature type="domain" description="Response regulatory" evidence="8">
    <location>
        <begin position="2"/>
        <end position="114"/>
    </location>
</feature>
<dbReference type="Gene3D" id="3.40.50.2300">
    <property type="match status" value="1"/>
</dbReference>
<dbReference type="InterPro" id="IPR011006">
    <property type="entry name" value="CheY-like_superfamily"/>
</dbReference>
<dbReference type="PANTHER" id="PTHR48111">
    <property type="entry name" value="REGULATOR OF RPOS"/>
    <property type="match status" value="1"/>
</dbReference>
<dbReference type="RefSeq" id="WP_012964316.1">
    <property type="nucleotide sequence ID" value="NC_013799.1"/>
</dbReference>
<dbReference type="GO" id="GO:0005829">
    <property type="term" value="C:cytosol"/>
    <property type="evidence" value="ECO:0007669"/>
    <property type="project" value="TreeGrafter"/>
</dbReference>
<evidence type="ECO:0000256" key="6">
    <source>
        <dbReference type="PROSITE-ProRule" id="PRU00169"/>
    </source>
</evidence>
<dbReference type="GO" id="GO:0032993">
    <property type="term" value="C:protein-DNA complex"/>
    <property type="evidence" value="ECO:0007669"/>
    <property type="project" value="TreeGrafter"/>
</dbReference>
<proteinExistence type="predicted"/>
<feature type="domain" description="OmpR/PhoB-type" evidence="9">
    <location>
        <begin position="123"/>
        <end position="219"/>
    </location>
</feature>
<dbReference type="GO" id="GO:0000976">
    <property type="term" value="F:transcription cis-regulatory region binding"/>
    <property type="evidence" value="ECO:0007669"/>
    <property type="project" value="TreeGrafter"/>
</dbReference>
<accession>D3DJY4</accession>
<dbReference type="PROSITE" id="PS50110">
    <property type="entry name" value="RESPONSE_REGULATORY"/>
    <property type="match status" value="1"/>
</dbReference>
<keyword evidence="4 7" id="KW-0238">DNA-binding</keyword>